<keyword evidence="2" id="KW-1185">Reference proteome</keyword>
<sequence>MKNKVSVNLNERNIKKEKLRISYFYLYFSILEKKKFGKIPHQYGAGANMIVSGTAIIQSVDQKAVIASLRETVESSIHKCNV</sequence>
<dbReference type="InterPro" id="IPR013785">
    <property type="entry name" value="Aldolase_TIM"/>
</dbReference>
<name>A0ABQ9K739_9CUCU</name>
<proteinExistence type="predicted"/>
<dbReference type="EMBL" id="JAPWTJ010000014">
    <property type="protein sequence ID" value="KAJ8985433.1"/>
    <property type="molecule type" value="Genomic_DNA"/>
</dbReference>
<dbReference type="Gene3D" id="3.20.20.70">
    <property type="entry name" value="Aldolase class I"/>
    <property type="match status" value="1"/>
</dbReference>
<protein>
    <submittedName>
        <fullName evidence="1">Uncharacterized protein</fullName>
    </submittedName>
</protein>
<evidence type="ECO:0000313" key="1">
    <source>
        <dbReference type="EMBL" id="KAJ8985433.1"/>
    </source>
</evidence>
<accession>A0ABQ9K739</accession>
<gene>
    <name evidence="1" type="ORF">NQ317_017065</name>
</gene>
<evidence type="ECO:0000313" key="2">
    <source>
        <dbReference type="Proteomes" id="UP001162164"/>
    </source>
</evidence>
<reference evidence="1" key="1">
    <citation type="journal article" date="2023" name="Insect Mol. Biol.">
        <title>Genome sequencing provides insights into the evolution of gene families encoding plant cell wall-degrading enzymes in longhorned beetles.</title>
        <authorList>
            <person name="Shin N.R."/>
            <person name="Okamura Y."/>
            <person name="Kirsch R."/>
            <person name="Pauchet Y."/>
        </authorList>
    </citation>
    <scope>NUCLEOTIDE SEQUENCE</scope>
    <source>
        <strain evidence="1">MMC_N1</strain>
    </source>
</reference>
<comment type="caution">
    <text evidence="1">The sequence shown here is derived from an EMBL/GenBank/DDBJ whole genome shotgun (WGS) entry which is preliminary data.</text>
</comment>
<dbReference type="Proteomes" id="UP001162164">
    <property type="component" value="Unassembled WGS sequence"/>
</dbReference>
<organism evidence="1 2">
    <name type="scientific">Molorchus minor</name>
    <dbReference type="NCBI Taxonomy" id="1323400"/>
    <lineage>
        <taxon>Eukaryota</taxon>
        <taxon>Metazoa</taxon>
        <taxon>Ecdysozoa</taxon>
        <taxon>Arthropoda</taxon>
        <taxon>Hexapoda</taxon>
        <taxon>Insecta</taxon>
        <taxon>Pterygota</taxon>
        <taxon>Neoptera</taxon>
        <taxon>Endopterygota</taxon>
        <taxon>Coleoptera</taxon>
        <taxon>Polyphaga</taxon>
        <taxon>Cucujiformia</taxon>
        <taxon>Chrysomeloidea</taxon>
        <taxon>Cerambycidae</taxon>
        <taxon>Lamiinae</taxon>
        <taxon>Monochamini</taxon>
        <taxon>Molorchus</taxon>
    </lineage>
</organism>